<evidence type="ECO:0000313" key="3">
    <source>
        <dbReference type="Proteomes" id="UP000238442"/>
    </source>
</evidence>
<dbReference type="PANTHER" id="PTHR12526">
    <property type="entry name" value="GLYCOSYLTRANSFERASE"/>
    <property type="match status" value="1"/>
</dbReference>
<sequence length="371" mass="42663">MTLAIISHTTHIRSSGRWFAYQPYVREMNLWTAHFEKVLITAPIDEKELPVIFSSYDHDNLFVRPVPAVAFNSVSQIFRALWFAPRIFSAVYTSMKMADHIHLRCPGNIGLIGCLVQILFPKKQKTAKYAGNWQPGARQPLSYRFQKWVLSNTFLTKNMKVLVYGEWPGQSQNIVPFFTASYTEEKLKMAVDISHEPPFRFVFVGTLSEGKQPLYALKLIEDLYRKGQKVQIDYFGDGPERANLENYIEEQALSEIATIHGAVKPQELEEFYRASHFLILPSRSEGWPKVVAEAMFWGLIPMASPVSCVPWMLDHGNRGVLLEMDKEMDVNNITTLLNDTTRQREMSSQSIKWSRQYTIDSFAEAIKKLIL</sequence>
<reference evidence="2 3" key="1">
    <citation type="submission" date="2018-02" db="EMBL/GenBank/DDBJ databases">
        <title>Genomic analysis of the strain RR4-38 isolated from a seawater recirculating aquaculture system.</title>
        <authorList>
            <person name="Kim Y.-S."/>
            <person name="Jang Y.H."/>
            <person name="Kim K.-H."/>
        </authorList>
    </citation>
    <scope>NUCLEOTIDE SEQUENCE [LARGE SCALE GENOMIC DNA]</scope>
    <source>
        <strain evidence="2 3">RR4-38</strain>
    </source>
</reference>
<evidence type="ECO:0000313" key="2">
    <source>
        <dbReference type="EMBL" id="AVI51447.1"/>
    </source>
</evidence>
<dbReference type="KEGG" id="aue:C5O00_09785"/>
<dbReference type="Pfam" id="PF00534">
    <property type="entry name" value="Glycos_transf_1"/>
    <property type="match status" value="1"/>
</dbReference>
<dbReference type="CDD" id="cd03801">
    <property type="entry name" value="GT4_PimA-like"/>
    <property type="match status" value="1"/>
</dbReference>
<protein>
    <submittedName>
        <fullName evidence="2">Glycosyl transferase</fullName>
    </submittedName>
</protein>
<dbReference type="InterPro" id="IPR001296">
    <property type="entry name" value="Glyco_trans_1"/>
</dbReference>
<dbReference type="Gene3D" id="3.40.50.2000">
    <property type="entry name" value="Glycogen Phosphorylase B"/>
    <property type="match status" value="1"/>
</dbReference>
<dbReference type="PANTHER" id="PTHR12526:SF630">
    <property type="entry name" value="GLYCOSYLTRANSFERASE"/>
    <property type="match status" value="1"/>
</dbReference>
<evidence type="ECO:0000259" key="1">
    <source>
        <dbReference type="Pfam" id="PF00534"/>
    </source>
</evidence>
<feature type="domain" description="Glycosyl transferase family 1" evidence="1">
    <location>
        <begin position="196"/>
        <end position="352"/>
    </location>
</feature>
<gene>
    <name evidence="2" type="ORF">C5O00_09785</name>
</gene>
<keyword evidence="2" id="KW-0808">Transferase</keyword>
<dbReference type="EMBL" id="CP027062">
    <property type="protein sequence ID" value="AVI51447.1"/>
    <property type="molecule type" value="Genomic_DNA"/>
</dbReference>
<proteinExistence type="predicted"/>
<dbReference type="GO" id="GO:0016757">
    <property type="term" value="F:glycosyltransferase activity"/>
    <property type="evidence" value="ECO:0007669"/>
    <property type="project" value="InterPro"/>
</dbReference>
<name>A0A2S0HXN3_9FLAO</name>
<dbReference type="Proteomes" id="UP000238442">
    <property type="component" value="Chromosome"/>
</dbReference>
<keyword evidence="3" id="KW-1185">Reference proteome</keyword>
<dbReference type="AlphaFoldDB" id="A0A2S0HXN3"/>
<dbReference type="SUPFAM" id="SSF53756">
    <property type="entry name" value="UDP-Glycosyltransferase/glycogen phosphorylase"/>
    <property type="match status" value="1"/>
</dbReference>
<dbReference type="OrthoDB" id="1395864at2"/>
<dbReference type="RefSeq" id="WP_105216687.1">
    <property type="nucleotide sequence ID" value="NZ_CP027062.1"/>
</dbReference>
<organism evidence="2 3">
    <name type="scientific">Pukyongia salina</name>
    <dbReference type="NCBI Taxonomy" id="2094025"/>
    <lineage>
        <taxon>Bacteria</taxon>
        <taxon>Pseudomonadati</taxon>
        <taxon>Bacteroidota</taxon>
        <taxon>Flavobacteriia</taxon>
        <taxon>Flavobacteriales</taxon>
        <taxon>Flavobacteriaceae</taxon>
        <taxon>Pukyongia</taxon>
    </lineage>
</organism>
<accession>A0A2S0HXN3</accession>